<evidence type="ECO:0000256" key="1">
    <source>
        <dbReference type="SAM" id="Phobius"/>
    </source>
</evidence>
<evidence type="ECO:0000313" key="3">
    <source>
        <dbReference type="Proteomes" id="UP000009226"/>
    </source>
</evidence>
<dbReference type="PANTHER" id="PTHR31876">
    <property type="entry name" value="COV-LIKE PROTEIN 1"/>
    <property type="match status" value="1"/>
</dbReference>
<accession>F6B7S1</accession>
<feature type="transmembrane region" description="Helical" evidence="1">
    <location>
        <begin position="12"/>
        <end position="30"/>
    </location>
</feature>
<dbReference type="STRING" id="868595.Desca_0553"/>
<keyword evidence="1" id="KW-1133">Transmembrane helix</keyword>
<keyword evidence="3" id="KW-1185">Reference proteome</keyword>
<dbReference type="eggNOG" id="COG2928">
    <property type="taxonomic scope" value="Bacteria"/>
</dbReference>
<keyword evidence="1" id="KW-0472">Membrane</keyword>
<keyword evidence="1" id="KW-0812">Transmembrane</keyword>
<protein>
    <recommendedName>
        <fullName evidence="4">DUF502 domain-containing protein</fullName>
    </recommendedName>
</protein>
<dbReference type="KEGG" id="dca:Desca_0553"/>
<dbReference type="HOGENOM" id="CLU_068050_4_1_9"/>
<gene>
    <name evidence="2" type="ordered locus">Desca_0553</name>
</gene>
<dbReference type="PANTHER" id="PTHR31876:SF26">
    <property type="entry name" value="PROTEIN LIKE COV 2"/>
    <property type="match status" value="1"/>
</dbReference>
<reference evidence="2" key="1">
    <citation type="submission" date="2011-05" db="EMBL/GenBank/DDBJ databases">
        <title>Complete sequence of Desulfotomaculum carboxydivorans CO-1-SRB.</title>
        <authorList>
            <consortium name="US DOE Joint Genome Institute"/>
            <person name="Lucas S."/>
            <person name="Han J."/>
            <person name="Lapidus A."/>
            <person name="Cheng J.-F."/>
            <person name="Goodwin L."/>
            <person name="Pitluck S."/>
            <person name="Peters L."/>
            <person name="Mikhailova N."/>
            <person name="Lu M."/>
            <person name="Han C."/>
            <person name="Tapia R."/>
            <person name="Land M."/>
            <person name="Hauser L."/>
            <person name="Kyrpides N."/>
            <person name="Ivanova N."/>
            <person name="Pagani I."/>
            <person name="Stams A."/>
            <person name="Plugge C."/>
            <person name="Muyzer G."/>
            <person name="Kuever J."/>
            <person name="Parshina S."/>
            <person name="Ivanova A."/>
            <person name="Nazina T."/>
            <person name="Woyke T."/>
        </authorList>
    </citation>
    <scope>NUCLEOTIDE SEQUENCE [LARGE SCALE GENOMIC DNA]</scope>
    <source>
        <strain evidence="2">CO-1-SRB</strain>
    </source>
</reference>
<evidence type="ECO:0008006" key="4">
    <source>
        <dbReference type="Google" id="ProtNLM"/>
    </source>
</evidence>
<dbReference type="Pfam" id="PF04367">
    <property type="entry name" value="DUF502"/>
    <property type="match status" value="1"/>
</dbReference>
<dbReference type="Proteomes" id="UP000009226">
    <property type="component" value="Chromosome"/>
</dbReference>
<dbReference type="RefSeq" id="WP_003541497.1">
    <property type="nucleotide sequence ID" value="NC_015565.1"/>
</dbReference>
<organism evidence="2 3">
    <name type="scientific">Desulfotomaculum nigrificans (strain DSM 14880 / VKM B-2319 / CO-1-SRB)</name>
    <name type="common">Desulfotomaculum carboxydivorans</name>
    <dbReference type="NCBI Taxonomy" id="868595"/>
    <lineage>
        <taxon>Bacteria</taxon>
        <taxon>Bacillati</taxon>
        <taxon>Bacillota</taxon>
        <taxon>Clostridia</taxon>
        <taxon>Eubacteriales</taxon>
        <taxon>Desulfotomaculaceae</taxon>
        <taxon>Desulfotomaculum</taxon>
    </lineage>
</organism>
<proteinExistence type="predicted"/>
<evidence type="ECO:0000313" key="2">
    <source>
        <dbReference type="EMBL" id="AEF93443.1"/>
    </source>
</evidence>
<feature type="transmembrane region" description="Helical" evidence="1">
    <location>
        <begin position="50"/>
        <end position="71"/>
    </location>
</feature>
<dbReference type="EMBL" id="CP002736">
    <property type="protein sequence ID" value="AEF93443.1"/>
    <property type="molecule type" value="Genomic_DNA"/>
</dbReference>
<dbReference type="InterPro" id="IPR007462">
    <property type="entry name" value="COV1-like"/>
</dbReference>
<sequence length="209" mass="23203" precursor="true">MKKLSIYFVKGLLVLLPLLGTFYILAFIYSKIAGIGNAILFPLVGRELPGIDFVFVVAAVCLVGLIANWWISKKILALIEDFIYKMPGVKNIYTTIKDALKSLVGDKKKFDTVVLVSLNDRAYRLGFLTVKEALFKDESGRELVGVYFPQTLQVAGDLYWVPKESVTVVDMPVDQALKLIISGGASGTEVKDRQSQWQVVKKKGKKLAL</sequence>
<name>F6B7S1_DESCC</name>
<dbReference type="AlphaFoldDB" id="F6B7S1"/>